<feature type="region of interest" description="Disordered" evidence="1">
    <location>
        <begin position="1"/>
        <end position="77"/>
    </location>
</feature>
<accession>A0A101IVF4</accession>
<dbReference type="Proteomes" id="UP000054598">
    <property type="component" value="Unassembled WGS sequence"/>
</dbReference>
<gene>
    <name evidence="2" type="ORF">XE10_0808</name>
</gene>
<reference evidence="3" key="1">
    <citation type="journal article" date="2015" name="MBio">
        <title>Genome-Resolved Metagenomic Analysis Reveals Roles for Candidate Phyla and Other Microbial Community Members in Biogeochemical Transformations in Oil Reservoirs.</title>
        <authorList>
            <person name="Hu P."/>
            <person name="Tom L."/>
            <person name="Singh A."/>
            <person name="Thomas B.C."/>
            <person name="Baker B.J."/>
            <person name="Piceno Y.M."/>
            <person name="Andersen G.L."/>
            <person name="Banfield J.F."/>
        </authorList>
    </citation>
    <scope>NUCLEOTIDE SEQUENCE [LARGE SCALE GENOMIC DNA]</scope>
</reference>
<comment type="caution">
    <text evidence="2">The sequence shown here is derived from an EMBL/GenBank/DDBJ whole genome shotgun (WGS) entry which is preliminary data.</text>
</comment>
<protein>
    <submittedName>
        <fullName evidence="2">Uncharacterized protein</fullName>
    </submittedName>
</protein>
<feature type="compositionally biased region" description="Basic and acidic residues" evidence="1">
    <location>
        <begin position="53"/>
        <end position="77"/>
    </location>
</feature>
<name>A0A101IVF4_9EURY</name>
<evidence type="ECO:0000313" key="2">
    <source>
        <dbReference type="EMBL" id="KUL02081.1"/>
    </source>
</evidence>
<feature type="compositionally biased region" description="Basic and acidic residues" evidence="1">
    <location>
        <begin position="1"/>
        <end position="24"/>
    </location>
</feature>
<sequence length="77" mass="8794">MADDPKKRRDNRPDEEIPFEEKGTDIVYSPVPPTLGNEGREKSRPPGAPETLTPREEHEISKKGEERIARQPVEDDE</sequence>
<proteinExistence type="predicted"/>
<dbReference type="EMBL" id="LGHE01000073">
    <property type="protein sequence ID" value="KUL02081.1"/>
    <property type="molecule type" value="Genomic_DNA"/>
</dbReference>
<organism evidence="2 3">
    <name type="scientific">Methanoculleus marisnigri</name>
    <dbReference type="NCBI Taxonomy" id="2198"/>
    <lineage>
        <taxon>Archaea</taxon>
        <taxon>Methanobacteriati</taxon>
        <taxon>Methanobacteriota</taxon>
        <taxon>Stenosarchaea group</taxon>
        <taxon>Methanomicrobia</taxon>
        <taxon>Methanomicrobiales</taxon>
        <taxon>Methanomicrobiaceae</taxon>
        <taxon>Methanoculleus</taxon>
    </lineage>
</organism>
<dbReference type="AlphaFoldDB" id="A0A101IVF4"/>
<evidence type="ECO:0000256" key="1">
    <source>
        <dbReference type="SAM" id="MobiDB-lite"/>
    </source>
</evidence>
<evidence type="ECO:0000313" key="3">
    <source>
        <dbReference type="Proteomes" id="UP000054598"/>
    </source>
</evidence>
<dbReference type="PATRIC" id="fig|2198.3.peg.654"/>